<evidence type="ECO:0000313" key="2">
    <source>
        <dbReference type="Proteomes" id="UP000256269"/>
    </source>
</evidence>
<gene>
    <name evidence="1" type="ORF">BCF44_107443</name>
</gene>
<name>A0A3E0HIY9_9PSEU</name>
<comment type="caution">
    <text evidence="1">The sequence shown here is derived from an EMBL/GenBank/DDBJ whole genome shotgun (WGS) entry which is preliminary data.</text>
</comment>
<organism evidence="1 2">
    <name type="scientific">Kutzneria buriramensis</name>
    <dbReference type="NCBI Taxonomy" id="1045776"/>
    <lineage>
        <taxon>Bacteria</taxon>
        <taxon>Bacillati</taxon>
        <taxon>Actinomycetota</taxon>
        <taxon>Actinomycetes</taxon>
        <taxon>Pseudonocardiales</taxon>
        <taxon>Pseudonocardiaceae</taxon>
        <taxon>Kutzneria</taxon>
    </lineage>
</organism>
<sequence>MAALAPRIHDVVDQVPHADHEFFHRCPLRPWLGAQVAERFREAAERLAGVVLVVTGIVLALEELPG</sequence>
<dbReference type="AlphaFoldDB" id="A0A3E0HIY9"/>
<protein>
    <submittedName>
        <fullName evidence="1">Uncharacterized protein</fullName>
    </submittedName>
</protein>
<evidence type="ECO:0000313" key="1">
    <source>
        <dbReference type="EMBL" id="REH46310.1"/>
    </source>
</evidence>
<keyword evidence="2" id="KW-1185">Reference proteome</keyword>
<accession>A0A3E0HIY9</accession>
<dbReference type="EMBL" id="QUNO01000007">
    <property type="protein sequence ID" value="REH46310.1"/>
    <property type="molecule type" value="Genomic_DNA"/>
</dbReference>
<proteinExistence type="predicted"/>
<dbReference type="Proteomes" id="UP000256269">
    <property type="component" value="Unassembled WGS sequence"/>
</dbReference>
<reference evidence="1 2" key="1">
    <citation type="submission" date="2018-08" db="EMBL/GenBank/DDBJ databases">
        <title>Genomic Encyclopedia of Archaeal and Bacterial Type Strains, Phase II (KMG-II): from individual species to whole genera.</title>
        <authorList>
            <person name="Goeker M."/>
        </authorList>
    </citation>
    <scope>NUCLEOTIDE SEQUENCE [LARGE SCALE GENOMIC DNA]</scope>
    <source>
        <strain evidence="1 2">DSM 45791</strain>
    </source>
</reference>